<feature type="signal peptide" evidence="1">
    <location>
        <begin position="1"/>
        <end position="35"/>
    </location>
</feature>
<organism evidence="2 3">
    <name type="scientific">Pseudomonas taeanensis MS-3</name>
    <dbReference type="NCBI Taxonomy" id="1395571"/>
    <lineage>
        <taxon>Bacteria</taxon>
        <taxon>Pseudomonadati</taxon>
        <taxon>Pseudomonadota</taxon>
        <taxon>Gammaproteobacteria</taxon>
        <taxon>Pseudomonadales</taxon>
        <taxon>Pseudomonadaceae</taxon>
        <taxon>Pseudomonas</taxon>
    </lineage>
</organism>
<protein>
    <submittedName>
        <fullName evidence="2">Glycine/betaine transmethylase</fullName>
    </submittedName>
</protein>
<dbReference type="GO" id="GO:0008168">
    <property type="term" value="F:methyltransferase activity"/>
    <property type="evidence" value="ECO:0007669"/>
    <property type="project" value="UniProtKB-KW"/>
</dbReference>
<dbReference type="Pfam" id="PF06980">
    <property type="entry name" value="DUF1302"/>
    <property type="match status" value="1"/>
</dbReference>
<dbReference type="GO" id="GO:0032259">
    <property type="term" value="P:methylation"/>
    <property type="evidence" value="ECO:0007669"/>
    <property type="project" value="UniProtKB-KW"/>
</dbReference>
<dbReference type="Proteomes" id="UP000030063">
    <property type="component" value="Unassembled WGS sequence"/>
</dbReference>
<dbReference type="AlphaFoldDB" id="A0A0A1YNQ7"/>
<reference evidence="2 3" key="1">
    <citation type="journal article" date="2014" name="Genome Announc.">
        <title>Draft Genome Sequence of Petroleum Oil-Degrading Marine Bacterium Pseudomonas taeanensis Strain MS-3, Isolated from a Crude Oil-Contaminated Seashore.</title>
        <authorList>
            <person name="Lee S.Y."/>
            <person name="Kim S.H."/>
            <person name="Lee D.G."/>
            <person name="Shin S."/>
            <person name="Yun S.H."/>
            <person name="Choi C.W."/>
            <person name="Chung Y.H."/>
            <person name="Choi J.S."/>
            <person name="Kahng H.Y."/>
            <person name="Kim S.I."/>
        </authorList>
    </citation>
    <scope>NUCLEOTIDE SEQUENCE [LARGE SCALE GENOMIC DNA]</scope>
    <source>
        <strain evidence="2 3">MS-3</strain>
    </source>
</reference>
<comment type="caution">
    <text evidence="2">The sequence shown here is derived from an EMBL/GenBank/DDBJ whole genome shotgun (WGS) entry which is preliminary data.</text>
</comment>
<keyword evidence="2" id="KW-0808">Transferase</keyword>
<dbReference type="RefSeq" id="WP_025165555.1">
    <property type="nucleotide sequence ID" value="NZ_AWSQ01000002.1"/>
</dbReference>
<evidence type="ECO:0000313" key="3">
    <source>
        <dbReference type="Proteomes" id="UP000030063"/>
    </source>
</evidence>
<gene>
    <name evidence="2" type="ORF">TMS3_0112490</name>
</gene>
<proteinExistence type="predicted"/>
<keyword evidence="1" id="KW-0732">Signal</keyword>
<feature type="chain" id="PRO_5001996323" evidence="1">
    <location>
        <begin position="36"/>
        <end position="678"/>
    </location>
</feature>
<dbReference type="OrthoDB" id="7000272at2"/>
<evidence type="ECO:0000313" key="2">
    <source>
        <dbReference type="EMBL" id="KFX70294.1"/>
    </source>
</evidence>
<evidence type="ECO:0000256" key="1">
    <source>
        <dbReference type="SAM" id="SignalP"/>
    </source>
</evidence>
<dbReference type="STRING" id="1395571.TMS3_0112490"/>
<dbReference type="InterPro" id="IPR010727">
    <property type="entry name" value="DUF1302"/>
</dbReference>
<keyword evidence="2" id="KW-0489">Methyltransferase</keyword>
<name>A0A0A1YNQ7_9PSED</name>
<accession>A0A0A1YNQ7</accession>
<dbReference type="eggNOG" id="COG3203">
    <property type="taxonomic scope" value="Bacteria"/>
</dbReference>
<dbReference type="EMBL" id="AWSQ01000002">
    <property type="protein sequence ID" value="KFX70294.1"/>
    <property type="molecule type" value="Genomic_DNA"/>
</dbReference>
<keyword evidence="3" id="KW-1185">Reference proteome</keyword>
<sequence length="678" mass="73583">MEIKSRKPVLRFAPAKAGFAFVGILPLLVAAHAHAVEFSFADNEIAGSIDTTVSYGQLWRVQGQDKSNNDINTNDGNRNFDTGLVSEVYKITSDMGATYKNYGLFVRGTAFYDTQIMDKRNDYYNANDPVQPSQSFPKDDRFTYQTRHKAGRDAQILDAYVYGNWDVADMPVTARLGRQVFNWGEGIFYRGGINTTNPVDAAKFRLPGSELKEVLVPVEALNFSVGLTDNLSMESFYQFNWKESAIDPVGTYFSETDLFADGGNTAYSEQTALAGLQPLYTGLSAGKVGGLGGNDFFDSNGTIKVATIGSDLNAKNDGQFGVAFRYIAEELNSTEFGFYFVNYHAKEPTIFAEVDSSFTGLDLATIAGAATPALTPQVQQGVAAQAGVPLATLQAVIANPALNPALAQAYADALTNTVNTAVGGLAAVDLANNVIGRREYAEDIRMYGMSFNTTVGEASVFGELAYRPNMPIGIAATNDLLGDLLTQAAFLSSGRTANIGGQAVQLGDEIHNSERVEAFNASLGTVYNFGPTLGFDSLFGVAELASEHLRGSDLQYQSRNGNRYYAGRPNGSYVSGYDRDDQINKNAYGYTLMLSGTWNDVYAGVNLSPFAVYKDDFEGNSHQTGNFIEGRKAYTLGMRASYLNSLEAEIQYTEFYGAGQNNSARDRDNIGLNVKYSF</sequence>